<keyword evidence="2" id="KW-1185">Reference proteome</keyword>
<accession>A0AA38TVD6</accession>
<dbReference type="EMBL" id="JARYMX010000003">
    <property type="protein sequence ID" value="KAJ9558342.1"/>
    <property type="molecule type" value="Genomic_DNA"/>
</dbReference>
<proteinExistence type="predicted"/>
<organism evidence="1 2">
    <name type="scientific">Centaurea solstitialis</name>
    <name type="common">yellow star-thistle</name>
    <dbReference type="NCBI Taxonomy" id="347529"/>
    <lineage>
        <taxon>Eukaryota</taxon>
        <taxon>Viridiplantae</taxon>
        <taxon>Streptophyta</taxon>
        <taxon>Embryophyta</taxon>
        <taxon>Tracheophyta</taxon>
        <taxon>Spermatophyta</taxon>
        <taxon>Magnoliopsida</taxon>
        <taxon>eudicotyledons</taxon>
        <taxon>Gunneridae</taxon>
        <taxon>Pentapetalae</taxon>
        <taxon>asterids</taxon>
        <taxon>campanulids</taxon>
        <taxon>Asterales</taxon>
        <taxon>Asteraceae</taxon>
        <taxon>Carduoideae</taxon>
        <taxon>Cardueae</taxon>
        <taxon>Centaureinae</taxon>
        <taxon>Centaurea</taxon>
    </lineage>
</organism>
<name>A0AA38TVD6_9ASTR</name>
<gene>
    <name evidence="1" type="ORF">OSB04_012956</name>
</gene>
<dbReference type="InterPro" id="IPR043502">
    <property type="entry name" value="DNA/RNA_pol_sf"/>
</dbReference>
<dbReference type="PANTHER" id="PTHR24559">
    <property type="entry name" value="TRANSPOSON TY3-I GAG-POL POLYPROTEIN"/>
    <property type="match status" value="1"/>
</dbReference>
<evidence type="ECO:0000313" key="2">
    <source>
        <dbReference type="Proteomes" id="UP001172457"/>
    </source>
</evidence>
<dbReference type="InterPro" id="IPR053134">
    <property type="entry name" value="RNA-dir_DNA_polymerase"/>
</dbReference>
<dbReference type="Gene3D" id="3.10.10.10">
    <property type="entry name" value="HIV Type 1 Reverse Transcriptase, subunit A, domain 1"/>
    <property type="match status" value="1"/>
</dbReference>
<dbReference type="SUPFAM" id="SSF56672">
    <property type="entry name" value="DNA/RNA polymerases"/>
    <property type="match status" value="1"/>
</dbReference>
<evidence type="ECO:0000313" key="1">
    <source>
        <dbReference type="EMBL" id="KAJ9558342.1"/>
    </source>
</evidence>
<reference evidence="1" key="1">
    <citation type="submission" date="2023-03" db="EMBL/GenBank/DDBJ databases">
        <title>Chromosome-scale reference genome and RAD-based genetic map of yellow starthistle (Centaurea solstitialis) reveal putative structural variation and QTLs associated with invader traits.</title>
        <authorList>
            <person name="Reatini B."/>
            <person name="Cang F.A."/>
            <person name="Jiang Q."/>
            <person name="Mckibben M.T.W."/>
            <person name="Barker M.S."/>
            <person name="Rieseberg L.H."/>
            <person name="Dlugosch K.M."/>
        </authorList>
    </citation>
    <scope>NUCLEOTIDE SEQUENCE</scope>
    <source>
        <strain evidence="1">CAN-66</strain>
        <tissue evidence="1">Leaf</tissue>
    </source>
</reference>
<sequence>MEYDQVVLDPKHPDRKVFVGATLTPDIKSEIISFLQEHSDCFAWSHEDMVGIDPDIISHKLNVDPSFKPIKQKRRKFAPERNKVINDEVDNLLKTGKIREVKYPDWLANVVVVQKKNGKWRKAMLQECSSIGHQTAQNVEDFSVQKAMLQECSSIGHQTAQNVEDFLGDSNWDTSHFNGYTQSWEDHPNLSLNNQDHGTFTSPISSFQDWSNTFSDTFEQSWEKQVEFSESFQGDGFNNSFLPPTPSFEQVDFSENFEGDDFNNSFLPPTPSFEQVGFSESFEADDFNNSFLPPTPSFEQVGFSESFEGDDFNNSFLPPISSVDEISESLKALMNDFSQNLKRSVDNMTTSVKEIISERKIQSQTPIPCEIENFECVAMDKVEAIILESNQEMESSEKTCEHLSNPSSLQNSEEVQQNAKIVISPCFEVVLKKDVVANTATFKQQSCAKNIKIIFKRGCDNQSKDLESFIKTSSTIGEVMWKILYRWKCPLICAVKFLCRDQKAKEVNKKIYKHKWKEKHHVKSVHSQNWEHTEVLQ</sequence>
<dbReference type="AlphaFoldDB" id="A0AA38TVD6"/>
<dbReference type="PANTHER" id="PTHR24559:SF431">
    <property type="entry name" value="RNA-DIRECTED DNA POLYMERASE HOMOLOG"/>
    <property type="match status" value="1"/>
</dbReference>
<protein>
    <submittedName>
        <fullName evidence="1">Uncharacterized protein</fullName>
    </submittedName>
</protein>
<dbReference type="Proteomes" id="UP001172457">
    <property type="component" value="Chromosome 3"/>
</dbReference>
<comment type="caution">
    <text evidence="1">The sequence shown here is derived from an EMBL/GenBank/DDBJ whole genome shotgun (WGS) entry which is preliminary data.</text>
</comment>